<dbReference type="Proteomes" id="UP000317257">
    <property type="component" value="Unassembled WGS sequence"/>
</dbReference>
<dbReference type="AlphaFoldDB" id="A0A5C6G534"/>
<gene>
    <name evidence="2" type="ORF">ED733_002403</name>
</gene>
<keyword evidence="1" id="KW-1133">Transmembrane helix</keyword>
<organism evidence="2 3">
    <name type="scientific">Metarhizium rileyi (strain RCEF 4871)</name>
    <name type="common">Nomuraea rileyi</name>
    <dbReference type="NCBI Taxonomy" id="1649241"/>
    <lineage>
        <taxon>Eukaryota</taxon>
        <taxon>Fungi</taxon>
        <taxon>Dikarya</taxon>
        <taxon>Ascomycota</taxon>
        <taxon>Pezizomycotina</taxon>
        <taxon>Sordariomycetes</taxon>
        <taxon>Hypocreomycetidae</taxon>
        <taxon>Hypocreales</taxon>
        <taxon>Clavicipitaceae</taxon>
        <taxon>Metarhizium</taxon>
    </lineage>
</organism>
<reference evidence="3" key="1">
    <citation type="submission" date="2018-12" db="EMBL/GenBank/DDBJ databases">
        <title>The complete genome of Metarhizium rileyi, a key fungal pathogen of Lepidoptera.</title>
        <authorList>
            <person name="Binneck E."/>
            <person name="Lastra C.C.L."/>
            <person name="Sosa-Gomez D.R."/>
        </authorList>
    </citation>
    <scope>NUCLEOTIDE SEQUENCE [LARGE SCALE GENOMIC DNA]</scope>
    <source>
        <strain evidence="3">Cep018-CH2</strain>
    </source>
</reference>
<proteinExistence type="predicted"/>
<evidence type="ECO:0000313" key="3">
    <source>
        <dbReference type="Proteomes" id="UP000317257"/>
    </source>
</evidence>
<keyword evidence="1" id="KW-0472">Membrane</keyword>
<evidence type="ECO:0000256" key="1">
    <source>
        <dbReference type="SAM" id="Phobius"/>
    </source>
</evidence>
<keyword evidence="1" id="KW-0812">Transmembrane</keyword>
<sequence length="158" mass="17280">MKAARLFNTNSAQTLSAMEDTLITSTTDHKHKLTLFLFKMLSKLLLAAVVLATQALGAVLVQQGEPITTLPDLAKEENQTGHAVTFTQATAAVTCLLSDTASSMANVAPTTSVWVRRQLFKVAAHVVLAPLETLFSNQLSMILLWLLSFKDHTWLLQM</sequence>
<dbReference type="EMBL" id="SBHS01000057">
    <property type="protein sequence ID" value="TWU70946.1"/>
    <property type="molecule type" value="Genomic_DNA"/>
</dbReference>
<feature type="transmembrane region" description="Helical" evidence="1">
    <location>
        <begin position="122"/>
        <end position="147"/>
    </location>
</feature>
<comment type="caution">
    <text evidence="2">The sequence shown here is derived from an EMBL/GenBank/DDBJ whole genome shotgun (WGS) entry which is preliminary data.</text>
</comment>
<protein>
    <submittedName>
        <fullName evidence="2">Uncharacterized protein</fullName>
    </submittedName>
</protein>
<evidence type="ECO:0000313" key="2">
    <source>
        <dbReference type="EMBL" id="TWU70946.1"/>
    </source>
</evidence>
<accession>A0A5C6G534</accession>
<name>A0A5C6G534_METRR</name>